<organism evidence="6 8">
    <name type="scientific">Thermoanaerobacterium thermosaccharolyticum</name>
    <name type="common">Clostridium thermosaccharolyticum</name>
    <dbReference type="NCBI Taxonomy" id="1517"/>
    <lineage>
        <taxon>Bacteria</taxon>
        <taxon>Bacillati</taxon>
        <taxon>Bacillota</taxon>
        <taxon>Clostridia</taxon>
        <taxon>Thermoanaerobacterales</taxon>
        <taxon>Thermoanaerobacteraceae</taxon>
        <taxon>Thermoanaerobacterium</taxon>
    </lineage>
</organism>
<dbReference type="AlphaFoldDB" id="A0A231VM15"/>
<evidence type="ECO:0000313" key="7">
    <source>
        <dbReference type="Proteomes" id="UP000214975"/>
    </source>
</evidence>
<dbReference type="GeneID" id="93863950"/>
<reference evidence="6 8" key="2">
    <citation type="submission" date="2017-06" db="EMBL/GenBank/DDBJ databases">
        <title>Isolation and characterization of a thermophilic and butanogenic Thermoanaerobacterium thermosaccharolyticum M5 capable of efficient degradation of hemicellulose.</title>
        <authorList>
            <person name="Xin F."/>
            <person name="Jiang Y."/>
        </authorList>
    </citation>
    <scope>NUCLEOTIDE SEQUENCE [LARGE SCALE GENOMIC DNA]</scope>
    <source>
        <strain evidence="6 8">M5</strain>
    </source>
</reference>
<protein>
    <submittedName>
        <fullName evidence="6">Nicotinate phosphoribosyltransferase</fullName>
    </submittedName>
</protein>
<dbReference type="InterPro" id="IPR037128">
    <property type="entry name" value="Quinolinate_PRibosylTase_N_sf"/>
</dbReference>
<dbReference type="Pfam" id="PF02749">
    <property type="entry name" value="QRPTase_N"/>
    <property type="match status" value="1"/>
</dbReference>
<dbReference type="RefSeq" id="WP_013297594.1">
    <property type="nucleotide sequence ID" value="NZ_CP016893.1"/>
</dbReference>
<dbReference type="InterPro" id="IPR036068">
    <property type="entry name" value="Nicotinate_pribotase-like_C"/>
</dbReference>
<dbReference type="EMBL" id="NKHD01000004">
    <property type="protein sequence ID" value="OXT09315.1"/>
    <property type="molecule type" value="Genomic_DNA"/>
</dbReference>
<dbReference type="SUPFAM" id="SSF51690">
    <property type="entry name" value="Nicotinate/Quinolinate PRTase C-terminal domain-like"/>
    <property type="match status" value="1"/>
</dbReference>
<dbReference type="SUPFAM" id="SSF54675">
    <property type="entry name" value="Nicotinate/Quinolinate PRTase N-terminal domain-like"/>
    <property type="match status" value="1"/>
</dbReference>
<dbReference type="InterPro" id="IPR022412">
    <property type="entry name" value="Quinolinate_PRibosylTrfase_N"/>
</dbReference>
<feature type="domain" description="Quinolinate phosphoribosyl transferase C-terminal" evidence="3">
    <location>
        <begin position="128"/>
        <end position="316"/>
    </location>
</feature>
<accession>A0A231VM15</accession>
<evidence type="ECO:0000313" key="5">
    <source>
        <dbReference type="EMBL" id="AST56403.1"/>
    </source>
</evidence>
<evidence type="ECO:0000256" key="2">
    <source>
        <dbReference type="ARBA" id="ARBA00047445"/>
    </source>
</evidence>
<dbReference type="Pfam" id="PF01729">
    <property type="entry name" value="QRPTase_C"/>
    <property type="match status" value="1"/>
</dbReference>
<evidence type="ECO:0000259" key="3">
    <source>
        <dbReference type="Pfam" id="PF01729"/>
    </source>
</evidence>
<evidence type="ECO:0000313" key="8">
    <source>
        <dbReference type="Proteomes" id="UP000215301"/>
    </source>
</evidence>
<keyword evidence="6" id="KW-0328">Glycosyltransferase</keyword>
<dbReference type="InterPro" id="IPR053190">
    <property type="entry name" value="NAPRTase-like"/>
</dbReference>
<proteinExistence type="predicted"/>
<comment type="catalytic activity">
    <reaction evidence="2">
        <text>nicotinate beta-D-ribonucleotide + CO2 + diphosphate = quinolinate + 5-phospho-alpha-D-ribose 1-diphosphate + 2 H(+)</text>
        <dbReference type="Rhea" id="RHEA:12733"/>
        <dbReference type="ChEBI" id="CHEBI:15378"/>
        <dbReference type="ChEBI" id="CHEBI:16526"/>
        <dbReference type="ChEBI" id="CHEBI:29959"/>
        <dbReference type="ChEBI" id="CHEBI:33019"/>
        <dbReference type="ChEBI" id="CHEBI:57502"/>
        <dbReference type="ChEBI" id="CHEBI:58017"/>
        <dbReference type="EC" id="2.4.2.19"/>
    </reaction>
</comment>
<dbReference type="Gene3D" id="3.20.20.70">
    <property type="entry name" value="Aldolase class I"/>
    <property type="match status" value="1"/>
</dbReference>
<dbReference type="InterPro" id="IPR002638">
    <property type="entry name" value="Quinolinate_PRibosylTrfase_C"/>
</dbReference>
<dbReference type="Proteomes" id="UP000215301">
    <property type="component" value="Unassembled WGS sequence"/>
</dbReference>
<dbReference type="Gene3D" id="3.90.1170.20">
    <property type="entry name" value="Quinolinate phosphoribosyl transferase, N-terminal domain"/>
    <property type="match status" value="1"/>
</dbReference>
<dbReference type="GO" id="GO:0004514">
    <property type="term" value="F:nicotinate-nucleotide diphosphorylase (carboxylating) activity"/>
    <property type="evidence" value="ECO:0007669"/>
    <property type="project" value="UniProtKB-EC"/>
</dbReference>
<dbReference type="EMBL" id="CP016893">
    <property type="protein sequence ID" value="AST56403.1"/>
    <property type="molecule type" value="Genomic_DNA"/>
</dbReference>
<dbReference type="NCBIfam" id="NF006415">
    <property type="entry name" value="PRK08662.1"/>
    <property type="match status" value="1"/>
</dbReference>
<reference evidence="5 7" key="1">
    <citation type="submission" date="2016-08" db="EMBL/GenBank/DDBJ databases">
        <title>A novel genetic cassette of butanologenic Thermoanaerobacterium thermosaccharolyticum that directly convert cellulose to butanol.</title>
        <authorList>
            <person name="Li T."/>
            <person name="He J."/>
        </authorList>
    </citation>
    <scope>NUCLEOTIDE SEQUENCE [LARGE SCALE GENOMIC DNA]</scope>
    <source>
        <strain evidence="5 7">TG57</strain>
    </source>
</reference>
<gene>
    <name evidence="6" type="ORF">CE561_01330</name>
    <name evidence="5" type="ORF">Thert_00155</name>
</gene>
<name>A0A231VM15_THETR</name>
<dbReference type="OMA" id="GARRMHP"/>
<evidence type="ECO:0000313" key="6">
    <source>
        <dbReference type="EMBL" id="OXT09315.1"/>
    </source>
</evidence>
<dbReference type="InterPro" id="IPR013785">
    <property type="entry name" value="Aldolase_TIM"/>
</dbReference>
<feature type="domain" description="Quinolinate phosphoribosyl transferase N-terminal" evidence="4">
    <location>
        <begin position="36"/>
        <end position="125"/>
    </location>
</feature>
<sequence length="344" mass="37820">MKMIKYLEDLREVKVSENREFFSATHEEIKNGATTDVYFLRTQDILKHLGIDGKVVTAEIFARKNGIFAGLPEVKSVLKDKNIEVWSIDEGETFEPKETIMRIIGPYNEFGTYETVILGILASSCGWATAARELKEAIPDKPLLCFGARHVHPAVAPVMERAALIGGADDASCILGAKLAGKEPKGTVPHAAFLIAGDTLPIAKAYSEITPDDEKITILVDTFKDEIEESLRVAEYLGDRLYGIRLDTPSERGGVTASLVYELRQRLNQKGYNNVKIIVSGGLTPERIKELALSGADAFGVGSYISDASPIDMTMDIKEVEGEPIAKRGRIPGRIENKKLKRII</sequence>
<dbReference type="PANTHER" id="PTHR43202">
    <property type="entry name" value="NICOTINATE-NUCLEOTIDE PYROPHOSPHORYLASE"/>
    <property type="match status" value="1"/>
</dbReference>
<keyword evidence="1 6" id="KW-0808">Transferase</keyword>
<dbReference type="Proteomes" id="UP000214975">
    <property type="component" value="Chromosome"/>
</dbReference>
<dbReference type="GO" id="GO:0009435">
    <property type="term" value="P:NAD+ biosynthetic process"/>
    <property type="evidence" value="ECO:0007669"/>
    <property type="project" value="InterPro"/>
</dbReference>
<dbReference type="PANTHER" id="PTHR43202:SF1">
    <property type="entry name" value="NICOTINATE PHOSPHORIBOSYLTRANSFERASE"/>
    <property type="match status" value="1"/>
</dbReference>
<evidence type="ECO:0000259" key="4">
    <source>
        <dbReference type="Pfam" id="PF02749"/>
    </source>
</evidence>
<evidence type="ECO:0000256" key="1">
    <source>
        <dbReference type="ARBA" id="ARBA00022679"/>
    </source>
</evidence>